<dbReference type="InterPro" id="IPR036286">
    <property type="entry name" value="LexA/Signal_pep-like_sf"/>
</dbReference>
<dbReference type="PRINTS" id="PR00727">
    <property type="entry name" value="LEADERPTASE"/>
</dbReference>
<feature type="domain" description="Peptidase S26" evidence="8">
    <location>
        <begin position="20"/>
        <end position="177"/>
    </location>
</feature>
<dbReference type="InterPro" id="IPR019533">
    <property type="entry name" value="Peptidase_S26"/>
</dbReference>
<dbReference type="Proteomes" id="UP000295008">
    <property type="component" value="Unassembled WGS sequence"/>
</dbReference>
<dbReference type="SUPFAM" id="SSF51306">
    <property type="entry name" value="LexA/Signal peptidase"/>
    <property type="match status" value="1"/>
</dbReference>
<dbReference type="GO" id="GO:0009003">
    <property type="term" value="F:signal peptidase activity"/>
    <property type="evidence" value="ECO:0007669"/>
    <property type="project" value="UniProtKB-EC"/>
</dbReference>
<dbReference type="EC" id="3.4.21.89" evidence="4 7"/>
<dbReference type="InterPro" id="IPR019758">
    <property type="entry name" value="Pept_S26A_signal_pept_1_CS"/>
</dbReference>
<dbReference type="PANTHER" id="PTHR43390:SF1">
    <property type="entry name" value="CHLOROPLAST PROCESSING PEPTIDASE"/>
    <property type="match status" value="1"/>
</dbReference>
<evidence type="ECO:0000256" key="7">
    <source>
        <dbReference type="RuleBase" id="RU362042"/>
    </source>
</evidence>
<reference evidence="9 10" key="1">
    <citation type="submission" date="2019-03" db="EMBL/GenBank/DDBJ databases">
        <title>Genomic Encyclopedia of Type Strains, Phase IV (KMG-IV): sequencing the most valuable type-strain genomes for metagenomic binning, comparative biology and taxonomic classification.</title>
        <authorList>
            <person name="Goeker M."/>
        </authorList>
    </citation>
    <scope>NUCLEOTIDE SEQUENCE [LARGE SCALE GENOMIC DNA]</scope>
    <source>
        <strain evidence="9 10">LX-B</strain>
    </source>
</reference>
<dbReference type="RefSeq" id="WP_132015187.1">
    <property type="nucleotide sequence ID" value="NZ_SLUN01000019.1"/>
</dbReference>
<dbReference type="InterPro" id="IPR000223">
    <property type="entry name" value="Pept_S26A_signal_pept_1"/>
</dbReference>
<comment type="subcellular location">
    <subcellularLocation>
        <location evidence="2">Cell membrane</location>
        <topology evidence="2">Single-pass type II membrane protein</topology>
    </subcellularLocation>
    <subcellularLocation>
        <location evidence="7">Membrane</location>
        <topology evidence="7">Single-pass type II membrane protein</topology>
    </subcellularLocation>
</comment>
<keyword evidence="7" id="KW-0645">Protease</keyword>
<comment type="caution">
    <text evidence="9">The sequence shown here is derived from an EMBL/GenBank/DDBJ whole genome shotgun (WGS) entry which is preliminary data.</text>
</comment>
<dbReference type="NCBIfam" id="TIGR02227">
    <property type="entry name" value="sigpep_I_bact"/>
    <property type="match status" value="1"/>
</dbReference>
<protein>
    <recommendedName>
        <fullName evidence="4 7">Signal peptidase I</fullName>
        <ecNumber evidence="4 7">3.4.21.89</ecNumber>
    </recommendedName>
</protein>
<proteinExistence type="inferred from homology"/>
<evidence type="ECO:0000313" key="10">
    <source>
        <dbReference type="Proteomes" id="UP000295008"/>
    </source>
</evidence>
<evidence type="ECO:0000256" key="6">
    <source>
        <dbReference type="PIRSR" id="PIRSR600223-1"/>
    </source>
</evidence>
<dbReference type="PROSITE" id="PS00760">
    <property type="entry name" value="SPASE_I_2"/>
    <property type="match status" value="1"/>
</dbReference>
<comment type="similarity">
    <text evidence="3 7">Belongs to the peptidase S26 family.</text>
</comment>
<dbReference type="PANTHER" id="PTHR43390">
    <property type="entry name" value="SIGNAL PEPTIDASE I"/>
    <property type="match status" value="1"/>
</dbReference>
<accession>A0A4R1REH4</accession>
<dbReference type="OrthoDB" id="9802919at2"/>
<dbReference type="AlphaFoldDB" id="A0A4R1REH4"/>
<dbReference type="EMBL" id="SLUN01000019">
    <property type="protein sequence ID" value="TCL64239.1"/>
    <property type="molecule type" value="Genomic_DNA"/>
</dbReference>
<comment type="catalytic activity">
    <reaction evidence="1 7">
        <text>Cleavage of hydrophobic, N-terminal signal or leader sequences from secreted and periplasmic proteins.</text>
        <dbReference type="EC" id="3.4.21.89"/>
    </reaction>
</comment>
<evidence type="ECO:0000313" key="9">
    <source>
        <dbReference type="EMBL" id="TCL64239.1"/>
    </source>
</evidence>
<keyword evidence="7" id="KW-0472">Membrane</keyword>
<evidence type="ECO:0000256" key="2">
    <source>
        <dbReference type="ARBA" id="ARBA00004401"/>
    </source>
</evidence>
<evidence type="ECO:0000259" key="8">
    <source>
        <dbReference type="Pfam" id="PF10502"/>
    </source>
</evidence>
<keyword evidence="10" id="KW-1185">Reference proteome</keyword>
<dbReference type="GO" id="GO:0006465">
    <property type="term" value="P:signal peptide processing"/>
    <property type="evidence" value="ECO:0007669"/>
    <property type="project" value="InterPro"/>
</dbReference>
<sequence>MAKESSQKPAKEYSAKQFMRDFLEVVVPAVILFLVIHTFFLESRFVPSPSMVPTIEVQDRFLMNKTAYWFKKPQRYEIIIFKPPAEAGSKDDFVKRVIGLPGETLQVHRGVVYINGKPLKEPYITPDRAPIQEFGPVMVPEDSLFMMGDNRNNSQDSRYWGTLPLKNVKGQAWFRFWPVNRMGIIR</sequence>
<feature type="transmembrane region" description="Helical" evidence="7">
    <location>
        <begin position="21"/>
        <end position="41"/>
    </location>
</feature>
<dbReference type="GO" id="GO:0004252">
    <property type="term" value="F:serine-type endopeptidase activity"/>
    <property type="evidence" value="ECO:0007669"/>
    <property type="project" value="InterPro"/>
</dbReference>
<gene>
    <name evidence="9" type="ORF">EDC14_101945</name>
</gene>
<dbReference type="GO" id="GO:0005886">
    <property type="term" value="C:plasma membrane"/>
    <property type="evidence" value="ECO:0007669"/>
    <property type="project" value="UniProtKB-SubCell"/>
</dbReference>
<dbReference type="InterPro" id="IPR019757">
    <property type="entry name" value="Pept_S26A_signal_pept_1_Lys-AS"/>
</dbReference>
<name>A0A4R1REH4_HYDET</name>
<dbReference type="CDD" id="cd06530">
    <property type="entry name" value="S26_SPase_I"/>
    <property type="match status" value="1"/>
</dbReference>
<dbReference type="Gene3D" id="2.10.109.10">
    <property type="entry name" value="Umud Fragment, subunit A"/>
    <property type="match status" value="1"/>
</dbReference>
<dbReference type="Pfam" id="PF10502">
    <property type="entry name" value="Peptidase_S26"/>
    <property type="match status" value="1"/>
</dbReference>
<keyword evidence="7" id="KW-0812">Transmembrane</keyword>
<feature type="active site" evidence="6">
    <location>
        <position position="95"/>
    </location>
</feature>
<feature type="active site" evidence="6">
    <location>
        <position position="50"/>
    </location>
</feature>
<evidence type="ECO:0000256" key="1">
    <source>
        <dbReference type="ARBA" id="ARBA00000677"/>
    </source>
</evidence>
<evidence type="ECO:0000256" key="4">
    <source>
        <dbReference type="ARBA" id="ARBA00013208"/>
    </source>
</evidence>
<keyword evidence="7" id="KW-1133">Transmembrane helix</keyword>
<evidence type="ECO:0000256" key="3">
    <source>
        <dbReference type="ARBA" id="ARBA00009370"/>
    </source>
</evidence>
<evidence type="ECO:0000256" key="5">
    <source>
        <dbReference type="ARBA" id="ARBA00022801"/>
    </source>
</evidence>
<organism evidence="9 10">
    <name type="scientific">Hydrogenispora ethanolica</name>
    <dbReference type="NCBI Taxonomy" id="1082276"/>
    <lineage>
        <taxon>Bacteria</taxon>
        <taxon>Bacillati</taxon>
        <taxon>Bacillota</taxon>
        <taxon>Hydrogenispora</taxon>
    </lineage>
</organism>
<dbReference type="PROSITE" id="PS00761">
    <property type="entry name" value="SPASE_I_3"/>
    <property type="match status" value="1"/>
</dbReference>
<keyword evidence="5 7" id="KW-0378">Hydrolase</keyword>